<sequence>MPVRSGNSARVHLVPPLNASFEADVRHLTRRQSAMSVDDPHPREDGWILAERGIGDQAAAGPGRFTRVVSAAT</sequence>
<protein>
    <submittedName>
        <fullName evidence="1">Uncharacterized protein</fullName>
    </submittedName>
</protein>
<name>A0ABN3L6F0_9ACTN</name>
<gene>
    <name evidence="1" type="ORF">GCM10010393_03680</name>
</gene>
<comment type="caution">
    <text evidence="1">The sequence shown here is derived from an EMBL/GenBank/DDBJ whole genome shotgun (WGS) entry which is preliminary data.</text>
</comment>
<dbReference type="Proteomes" id="UP001499942">
    <property type="component" value="Unassembled WGS sequence"/>
</dbReference>
<accession>A0ABN3L6F0</accession>
<dbReference type="EMBL" id="BAAASR010000002">
    <property type="protein sequence ID" value="GAA2476922.1"/>
    <property type="molecule type" value="Genomic_DNA"/>
</dbReference>
<evidence type="ECO:0000313" key="1">
    <source>
        <dbReference type="EMBL" id="GAA2476922.1"/>
    </source>
</evidence>
<organism evidence="1 2">
    <name type="scientific">Streptomyces gobitricini</name>
    <dbReference type="NCBI Taxonomy" id="68211"/>
    <lineage>
        <taxon>Bacteria</taxon>
        <taxon>Bacillati</taxon>
        <taxon>Actinomycetota</taxon>
        <taxon>Actinomycetes</taxon>
        <taxon>Kitasatosporales</taxon>
        <taxon>Streptomycetaceae</taxon>
        <taxon>Streptomyces</taxon>
    </lineage>
</organism>
<reference evidence="1 2" key="1">
    <citation type="journal article" date="2019" name="Int. J. Syst. Evol. Microbiol.">
        <title>The Global Catalogue of Microorganisms (GCM) 10K type strain sequencing project: providing services to taxonomists for standard genome sequencing and annotation.</title>
        <authorList>
            <consortium name="The Broad Institute Genomics Platform"/>
            <consortium name="The Broad Institute Genome Sequencing Center for Infectious Disease"/>
            <person name="Wu L."/>
            <person name="Ma J."/>
        </authorList>
    </citation>
    <scope>NUCLEOTIDE SEQUENCE [LARGE SCALE GENOMIC DNA]</scope>
    <source>
        <strain evidence="1 2">JCM 5062</strain>
    </source>
</reference>
<evidence type="ECO:0000313" key="2">
    <source>
        <dbReference type="Proteomes" id="UP001499942"/>
    </source>
</evidence>
<proteinExistence type="predicted"/>
<keyword evidence="2" id="KW-1185">Reference proteome</keyword>